<name>A0A9D9GSG3_9GAMM</name>
<dbReference type="NCBIfam" id="NF007032">
    <property type="entry name" value="PRK09496.1-4"/>
    <property type="match status" value="1"/>
</dbReference>
<dbReference type="Proteomes" id="UP000823631">
    <property type="component" value="Unassembled WGS sequence"/>
</dbReference>
<keyword evidence="2" id="KW-0813">Transport</keyword>
<evidence type="ECO:0000256" key="6">
    <source>
        <dbReference type="ARBA" id="ARBA00023065"/>
    </source>
</evidence>
<keyword evidence="4" id="KW-0630">Potassium</keyword>
<dbReference type="InterPro" id="IPR006036">
    <property type="entry name" value="K_uptake_TrkA"/>
</dbReference>
<dbReference type="PROSITE" id="PS51201">
    <property type="entry name" value="RCK_N"/>
    <property type="match status" value="2"/>
</dbReference>
<dbReference type="Gene3D" id="3.30.70.1450">
    <property type="entry name" value="Regulator of K+ conductance, C-terminal domain"/>
    <property type="match status" value="2"/>
</dbReference>
<feature type="domain" description="RCK N-terminal" evidence="7">
    <location>
        <begin position="1"/>
        <end position="123"/>
    </location>
</feature>
<dbReference type="InterPro" id="IPR006037">
    <property type="entry name" value="RCK_C"/>
</dbReference>
<reference evidence="9" key="2">
    <citation type="journal article" date="2021" name="PeerJ">
        <title>Extensive microbial diversity within the chicken gut microbiome revealed by metagenomics and culture.</title>
        <authorList>
            <person name="Gilroy R."/>
            <person name="Ravi A."/>
            <person name="Getino M."/>
            <person name="Pursley I."/>
            <person name="Horton D.L."/>
            <person name="Alikhan N.F."/>
            <person name="Baker D."/>
            <person name="Gharbi K."/>
            <person name="Hall N."/>
            <person name="Watson M."/>
            <person name="Adriaenssens E.M."/>
            <person name="Foster-Nyarko E."/>
            <person name="Jarju S."/>
            <person name="Secka A."/>
            <person name="Antonio M."/>
            <person name="Oren A."/>
            <person name="Chaudhuri R.R."/>
            <person name="La Ragione R."/>
            <person name="Hildebrand F."/>
            <person name="Pallen M.J."/>
        </authorList>
    </citation>
    <scope>NUCLEOTIDE SEQUENCE</scope>
    <source>
        <strain evidence="9">17213</strain>
    </source>
</reference>
<feature type="domain" description="RCK N-terminal" evidence="7">
    <location>
        <begin position="230"/>
        <end position="353"/>
    </location>
</feature>
<dbReference type="EMBL" id="JADINH010000072">
    <property type="protein sequence ID" value="MBO8415418.1"/>
    <property type="molecule type" value="Genomic_DNA"/>
</dbReference>
<dbReference type="InterPro" id="IPR036291">
    <property type="entry name" value="NAD(P)-bd_dom_sf"/>
</dbReference>
<evidence type="ECO:0000313" key="9">
    <source>
        <dbReference type="EMBL" id="MBO8415418.1"/>
    </source>
</evidence>
<dbReference type="Pfam" id="PF02254">
    <property type="entry name" value="TrkA_N"/>
    <property type="match status" value="2"/>
</dbReference>
<evidence type="ECO:0000256" key="4">
    <source>
        <dbReference type="ARBA" id="ARBA00022958"/>
    </source>
</evidence>
<evidence type="ECO:0000256" key="3">
    <source>
        <dbReference type="ARBA" id="ARBA00022538"/>
    </source>
</evidence>
<evidence type="ECO:0000313" key="10">
    <source>
        <dbReference type="Proteomes" id="UP000823631"/>
    </source>
</evidence>
<dbReference type="AlphaFoldDB" id="A0A9D9GSG3"/>
<evidence type="ECO:0000256" key="1">
    <source>
        <dbReference type="ARBA" id="ARBA00017378"/>
    </source>
</evidence>
<dbReference type="InterPro" id="IPR036721">
    <property type="entry name" value="RCK_C_sf"/>
</dbReference>
<dbReference type="InterPro" id="IPR050721">
    <property type="entry name" value="Trk_Ktr_HKT_K-transport"/>
</dbReference>
<dbReference type="GO" id="GO:0015079">
    <property type="term" value="F:potassium ion transmembrane transporter activity"/>
    <property type="evidence" value="ECO:0007669"/>
    <property type="project" value="InterPro"/>
</dbReference>
<dbReference type="GO" id="GO:0005886">
    <property type="term" value="C:plasma membrane"/>
    <property type="evidence" value="ECO:0007669"/>
    <property type="project" value="InterPro"/>
</dbReference>
<dbReference type="InterPro" id="IPR003148">
    <property type="entry name" value="RCK_N"/>
</dbReference>
<protein>
    <recommendedName>
        <fullName evidence="1">Trk system potassium uptake protein TrkA</fullName>
    </recommendedName>
</protein>
<reference evidence="9" key="1">
    <citation type="submission" date="2020-10" db="EMBL/GenBank/DDBJ databases">
        <authorList>
            <person name="Gilroy R."/>
        </authorList>
    </citation>
    <scope>NUCLEOTIDE SEQUENCE</scope>
    <source>
        <strain evidence="9">17213</strain>
    </source>
</reference>
<organism evidence="9 10">
    <name type="scientific">Candidatus Avisuccinivibrio stercorigallinarum</name>
    <dbReference type="NCBI Taxonomy" id="2840704"/>
    <lineage>
        <taxon>Bacteria</taxon>
        <taxon>Pseudomonadati</taxon>
        <taxon>Pseudomonadota</taxon>
        <taxon>Gammaproteobacteria</taxon>
        <taxon>Aeromonadales</taxon>
        <taxon>Succinivibrionaceae</taxon>
        <taxon>Succinivibrionaceae incertae sedis</taxon>
        <taxon>Candidatus Avisuccinivibrio</taxon>
    </lineage>
</organism>
<accession>A0A9D9GSG3</accession>
<dbReference type="NCBIfam" id="NF007030">
    <property type="entry name" value="PRK09496.1-1"/>
    <property type="match status" value="1"/>
</dbReference>
<sequence>MKIIIVGATQVGIELAEYLVGAGHAITLVDSEHSALSQIADRLDLRVVQGEASWPSVLRKAGAENTELLVATTPNDEYNIAVCSVASSLFAVPRKIARIRSPEYLTEAQSLFNEHAIPIDHIISPEHITAGAVLDLLELSGTTAVGSFANKRVVIASAVCTRGGRLLGFPLENLCQADPKARVLALYRNHELVSDFKKEMLAEGDEVFFCAERSRVMSFLSSIVPLETGAKNITIAGGSHTADELARTLSARYRVKLIEPDPQRAARIFPRMMQYSSLELFCADPCDKEFMIEEHLDKSDRFIAASPNDEINIISSLMLKRLNNIKSIAVIRRSSLHDLSTSERDGQGADTVVSPREAVISALLSDIRQEGVLKMRLFRSGLSEGIELMVQGGRFSSRVVGRRIADLTLPPGVVLGMVLRDNKLLACTDDLKFEDGDRVIAYLHDHKQMRRLVALFKPRAFWIPRGRVWS</sequence>
<dbReference type="PANTHER" id="PTHR43833:SF5">
    <property type="entry name" value="TRK SYSTEM POTASSIUM UPTAKE PROTEIN TRKA"/>
    <property type="match status" value="1"/>
</dbReference>
<dbReference type="PRINTS" id="PR00335">
    <property type="entry name" value="KUPTAKETRKA"/>
</dbReference>
<dbReference type="SUPFAM" id="SSF116726">
    <property type="entry name" value="TrkA C-terminal domain-like"/>
    <property type="match status" value="2"/>
</dbReference>
<dbReference type="PROSITE" id="PS51202">
    <property type="entry name" value="RCK_C"/>
    <property type="match status" value="1"/>
</dbReference>
<keyword evidence="6" id="KW-0406">Ion transport</keyword>
<feature type="domain" description="RCK C-terminal" evidence="8">
    <location>
        <begin position="373"/>
        <end position="458"/>
    </location>
</feature>
<comment type="caution">
    <text evidence="9">The sequence shown here is derived from an EMBL/GenBank/DDBJ whole genome shotgun (WGS) entry which is preliminary data.</text>
</comment>
<dbReference type="NCBIfam" id="NF007031">
    <property type="entry name" value="PRK09496.1-2"/>
    <property type="match status" value="1"/>
</dbReference>
<dbReference type="SUPFAM" id="SSF51735">
    <property type="entry name" value="NAD(P)-binding Rossmann-fold domains"/>
    <property type="match status" value="2"/>
</dbReference>
<keyword evidence="3" id="KW-0633">Potassium transport</keyword>
<dbReference type="Gene3D" id="3.40.50.720">
    <property type="entry name" value="NAD(P)-binding Rossmann-like Domain"/>
    <property type="match status" value="2"/>
</dbReference>
<gene>
    <name evidence="9" type="primary">trkA</name>
    <name evidence="9" type="ORF">IAB19_03435</name>
</gene>
<proteinExistence type="predicted"/>
<evidence type="ECO:0000256" key="5">
    <source>
        <dbReference type="ARBA" id="ARBA00023027"/>
    </source>
</evidence>
<evidence type="ECO:0000256" key="2">
    <source>
        <dbReference type="ARBA" id="ARBA00022448"/>
    </source>
</evidence>
<evidence type="ECO:0000259" key="8">
    <source>
        <dbReference type="PROSITE" id="PS51202"/>
    </source>
</evidence>
<keyword evidence="5" id="KW-0520">NAD</keyword>
<dbReference type="PANTHER" id="PTHR43833">
    <property type="entry name" value="POTASSIUM CHANNEL PROTEIN 2-RELATED-RELATED"/>
    <property type="match status" value="1"/>
</dbReference>
<evidence type="ECO:0000259" key="7">
    <source>
        <dbReference type="PROSITE" id="PS51201"/>
    </source>
</evidence>